<sequence>MFNQDTEKSAEQVQLSNATKAKLFAYQNILYIKYRPTQTFLQRLLGGMKHVSR</sequence>
<dbReference type="Proteomes" id="UP000004625">
    <property type="component" value="Unassembled WGS sequence"/>
</dbReference>
<protein>
    <submittedName>
        <fullName evidence="1">Uncharacterized protein</fullName>
    </submittedName>
</protein>
<dbReference type="STRING" id="797515.HMPREF9103_02417"/>
<gene>
    <name evidence="1" type="ORF">HMPREF9103_02417</name>
</gene>
<comment type="caution">
    <text evidence="1">The sequence shown here is derived from an EMBL/GenBank/DDBJ whole genome shotgun (WGS) entry which is preliminary data.</text>
</comment>
<keyword evidence="2" id="KW-1185">Reference proteome</keyword>
<proteinExistence type="predicted"/>
<dbReference type="EMBL" id="AGEY01000184">
    <property type="protein sequence ID" value="EHL96274.1"/>
    <property type="molecule type" value="Genomic_DNA"/>
</dbReference>
<reference evidence="1 2" key="1">
    <citation type="submission" date="2011-09" db="EMBL/GenBank/DDBJ databases">
        <authorList>
            <person name="Weinstock G."/>
            <person name="Sodergren E."/>
            <person name="Clifton S."/>
            <person name="Fulton L."/>
            <person name="Fulton B."/>
            <person name="Courtney L."/>
            <person name="Fronick C."/>
            <person name="Harrison M."/>
            <person name="Strong C."/>
            <person name="Farmer C."/>
            <person name="Delahaunty K."/>
            <person name="Markovic C."/>
            <person name="Hall O."/>
            <person name="Minx P."/>
            <person name="Tomlinson C."/>
            <person name="Mitreva M."/>
            <person name="Hou S."/>
            <person name="Chen J."/>
            <person name="Wollam A."/>
            <person name="Pepin K.H."/>
            <person name="Johnson M."/>
            <person name="Bhonagiri V."/>
            <person name="Zhang X."/>
            <person name="Suruliraj S."/>
            <person name="Warren W."/>
            <person name="Chinwalla A."/>
            <person name="Mardis E.R."/>
            <person name="Wilson R.K."/>
        </authorList>
    </citation>
    <scope>NUCLEOTIDE SEQUENCE [LARGE SCALE GENOMIC DNA]</scope>
    <source>
        <strain evidence="1 2">F0439</strain>
    </source>
</reference>
<evidence type="ECO:0000313" key="2">
    <source>
        <dbReference type="Proteomes" id="UP000004625"/>
    </source>
</evidence>
<dbReference type="AlphaFoldDB" id="G9ZRQ6"/>
<organism evidence="1 2">
    <name type="scientific">Lentilactobacillus parafarraginis F0439</name>
    <dbReference type="NCBI Taxonomy" id="797515"/>
    <lineage>
        <taxon>Bacteria</taxon>
        <taxon>Bacillati</taxon>
        <taxon>Bacillota</taxon>
        <taxon>Bacilli</taxon>
        <taxon>Lactobacillales</taxon>
        <taxon>Lactobacillaceae</taxon>
        <taxon>Lentilactobacillus</taxon>
    </lineage>
</organism>
<name>G9ZRQ6_9LACO</name>
<accession>G9ZRQ6</accession>
<evidence type="ECO:0000313" key="1">
    <source>
        <dbReference type="EMBL" id="EHL96274.1"/>
    </source>
</evidence>
<dbReference type="HOGENOM" id="CLU_3062863_0_0_9"/>